<dbReference type="EMBL" id="BARS01025441">
    <property type="protein sequence ID" value="GAG04189.1"/>
    <property type="molecule type" value="Genomic_DNA"/>
</dbReference>
<protein>
    <submittedName>
        <fullName evidence="1">Uncharacterized protein</fullName>
    </submittedName>
</protein>
<name>X0UEJ8_9ZZZZ</name>
<proteinExistence type="predicted"/>
<reference evidence="1" key="1">
    <citation type="journal article" date="2014" name="Front. Microbiol.">
        <title>High frequency of phylogenetically diverse reductive dehalogenase-homologous genes in deep subseafloor sedimentary metagenomes.</title>
        <authorList>
            <person name="Kawai M."/>
            <person name="Futagami T."/>
            <person name="Toyoda A."/>
            <person name="Takaki Y."/>
            <person name="Nishi S."/>
            <person name="Hori S."/>
            <person name="Arai W."/>
            <person name="Tsubouchi T."/>
            <person name="Morono Y."/>
            <person name="Uchiyama I."/>
            <person name="Ito T."/>
            <person name="Fujiyama A."/>
            <person name="Inagaki F."/>
            <person name="Takami H."/>
        </authorList>
    </citation>
    <scope>NUCLEOTIDE SEQUENCE</scope>
    <source>
        <strain evidence="1">Expedition CK06-06</strain>
    </source>
</reference>
<feature type="non-terminal residue" evidence="1">
    <location>
        <position position="1"/>
    </location>
</feature>
<gene>
    <name evidence="1" type="ORF">S01H1_40209</name>
</gene>
<sequence>LQPGLTKAFELSTFAASREQLSFVVDSFKSILSKYS</sequence>
<organism evidence="1">
    <name type="scientific">marine sediment metagenome</name>
    <dbReference type="NCBI Taxonomy" id="412755"/>
    <lineage>
        <taxon>unclassified sequences</taxon>
        <taxon>metagenomes</taxon>
        <taxon>ecological metagenomes</taxon>
    </lineage>
</organism>
<accession>X0UEJ8</accession>
<dbReference type="InterPro" id="IPR015422">
    <property type="entry name" value="PyrdxlP-dep_Trfase_small"/>
</dbReference>
<dbReference type="AlphaFoldDB" id="X0UEJ8"/>
<evidence type="ECO:0000313" key="1">
    <source>
        <dbReference type="EMBL" id="GAG04189.1"/>
    </source>
</evidence>
<comment type="caution">
    <text evidence="1">The sequence shown here is derived from an EMBL/GenBank/DDBJ whole genome shotgun (WGS) entry which is preliminary data.</text>
</comment>
<dbReference type="Gene3D" id="3.90.1150.10">
    <property type="entry name" value="Aspartate Aminotransferase, domain 1"/>
    <property type="match status" value="1"/>
</dbReference>